<dbReference type="VEuPathDB" id="FungiDB:TRICI_006078"/>
<dbReference type="AlphaFoldDB" id="Q6H181"/>
<accession>Q6H181</accession>
<proteinExistence type="predicted"/>
<evidence type="ECO:0000313" key="1">
    <source>
        <dbReference type="EMBL" id="AAT47436.1"/>
    </source>
</evidence>
<sequence>GFVNKIKKVCESICFHCGKLLLDEVSHHETPSELQLPAFFFFFFLKKPKCFCSRPGGRLRKFEFFVLTGCVFRVTHSLHKRSRLRIRNGDLMQFGRFVRQRWFVRLIMLGLRRKIRSQRFRMEDVEMFSLRLDGWVETCWNVEEDKNADEADMQDNKRLLTPSDVLNVLKHISSEDIARLGLNE</sequence>
<feature type="non-terminal residue" evidence="1">
    <location>
        <position position="1"/>
    </location>
</feature>
<dbReference type="SUPFAM" id="SSF64484">
    <property type="entry name" value="beta and beta-prime subunits of DNA dependent RNA-polymerase"/>
    <property type="match status" value="1"/>
</dbReference>
<feature type="non-terminal residue" evidence="1">
    <location>
        <position position="184"/>
    </location>
</feature>
<reference evidence="1" key="1">
    <citation type="journal article" date="2004" name="J. Clin. Microbiol.">
        <title>Phylogeny and evolution of medical species of Candida and related taxa: a multigenic analysis.</title>
        <authorList>
            <person name="Diezmann S."/>
            <person name="Cox C.J."/>
            <person name="Schoenian G."/>
            <person name="Vilgalys R.J."/>
            <person name="Mitchell T.G."/>
        </authorList>
    </citation>
    <scope>NUCLEOTIDE SEQUENCE</scope>
    <source>
        <strain evidence="1">CBS 4856</strain>
    </source>
</reference>
<name>Q6H181_9ASCO</name>
<dbReference type="EMBL" id="AY497717">
    <property type="protein sequence ID" value="AAT47436.1"/>
    <property type="molecule type" value="Genomic_DNA"/>
</dbReference>
<protein>
    <submittedName>
        <fullName evidence="1">RNA polymerase II largest subunit</fullName>
    </submittedName>
</protein>
<organism evidence="1">
    <name type="scientific">Trichomonascus ciferrii</name>
    <dbReference type="NCBI Taxonomy" id="44093"/>
    <lineage>
        <taxon>Eukaryota</taxon>
        <taxon>Fungi</taxon>
        <taxon>Dikarya</taxon>
        <taxon>Ascomycota</taxon>
        <taxon>Saccharomycotina</taxon>
        <taxon>Dipodascomycetes</taxon>
        <taxon>Dipodascales</taxon>
        <taxon>Trichomonascaceae</taxon>
        <taxon>Trichomonascus</taxon>
        <taxon>Trichomonascus ciferrii complex</taxon>
    </lineage>
</organism>